<dbReference type="EMBL" id="DXAK01000044">
    <property type="protein sequence ID" value="HJA07214.1"/>
    <property type="molecule type" value="Genomic_DNA"/>
</dbReference>
<reference evidence="3" key="2">
    <citation type="submission" date="2021-04" db="EMBL/GenBank/DDBJ databases">
        <authorList>
            <person name="Gilroy R."/>
        </authorList>
    </citation>
    <scope>NUCLEOTIDE SEQUENCE</scope>
    <source>
        <strain evidence="3">ChiSjej2B20-11307</strain>
    </source>
</reference>
<feature type="transmembrane region" description="Helical" evidence="1">
    <location>
        <begin position="121"/>
        <end position="142"/>
    </location>
</feature>
<evidence type="ECO:0000256" key="1">
    <source>
        <dbReference type="SAM" id="Phobius"/>
    </source>
</evidence>
<keyword evidence="2" id="KW-0732">Signal</keyword>
<name>A0A9D2KIV4_9FIRM</name>
<dbReference type="NCBIfam" id="TIGR01167">
    <property type="entry name" value="LPXTG_anchor"/>
    <property type="match status" value="1"/>
</dbReference>
<feature type="chain" id="PRO_5038911602" evidence="2">
    <location>
        <begin position="32"/>
        <end position="146"/>
    </location>
</feature>
<sequence>MKKRKCEKRKVSVFFLAVVIAVMMLSGTAWAQGEENISDTVENAEDIAENEDGAAGVSDTEILPDVETNREESGETRLPSYLEPTNKVDKLELTKNEPVTLSEVTVEALSFTPQTGDDSQLMIWVGVMIVAAIIAVVVIVIWKKRR</sequence>
<comment type="caution">
    <text evidence="3">The sequence shown here is derived from an EMBL/GenBank/DDBJ whole genome shotgun (WGS) entry which is preliminary data.</text>
</comment>
<dbReference type="AlphaFoldDB" id="A0A9D2KIV4"/>
<evidence type="ECO:0000256" key="2">
    <source>
        <dbReference type="SAM" id="SignalP"/>
    </source>
</evidence>
<proteinExistence type="predicted"/>
<keyword evidence="1" id="KW-1133">Transmembrane helix</keyword>
<evidence type="ECO:0000313" key="3">
    <source>
        <dbReference type="EMBL" id="HJA07214.1"/>
    </source>
</evidence>
<protein>
    <submittedName>
        <fullName evidence="3">LPXTG cell wall anchor domain-containing protein</fullName>
    </submittedName>
</protein>
<keyword evidence="1" id="KW-0472">Membrane</keyword>
<feature type="signal peptide" evidence="2">
    <location>
        <begin position="1"/>
        <end position="31"/>
    </location>
</feature>
<organism evidence="3 4">
    <name type="scientific">Candidatus Mediterraneibacter pullicola</name>
    <dbReference type="NCBI Taxonomy" id="2838682"/>
    <lineage>
        <taxon>Bacteria</taxon>
        <taxon>Bacillati</taxon>
        <taxon>Bacillota</taxon>
        <taxon>Clostridia</taxon>
        <taxon>Lachnospirales</taxon>
        <taxon>Lachnospiraceae</taxon>
        <taxon>Mediterraneibacter</taxon>
    </lineage>
</organism>
<evidence type="ECO:0000313" key="4">
    <source>
        <dbReference type="Proteomes" id="UP000824223"/>
    </source>
</evidence>
<keyword evidence="1" id="KW-0812">Transmembrane</keyword>
<accession>A0A9D2KIV4</accession>
<reference evidence="3" key="1">
    <citation type="journal article" date="2021" name="PeerJ">
        <title>Extensive microbial diversity within the chicken gut microbiome revealed by metagenomics and culture.</title>
        <authorList>
            <person name="Gilroy R."/>
            <person name="Ravi A."/>
            <person name="Getino M."/>
            <person name="Pursley I."/>
            <person name="Horton D.L."/>
            <person name="Alikhan N.F."/>
            <person name="Baker D."/>
            <person name="Gharbi K."/>
            <person name="Hall N."/>
            <person name="Watson M."/>
            <person name="Adriaenssens E.M."/>
            <person name="Foster-Nyarko E."/>
            <person name="Jarju S."/>
            <person name="Secka A."/>
            <person name="Antonio M."/>
            <person name="Oren A."/>
            <person name="Chaudhuri R.R."/>
            <person name="La Ragione R."/>
            <person name="Hildebrand F."/>
            <person name="Pallen M.J."/>
        </authorList>
    </citation>
    <scope>NUCLEOTIDE SEQUENCE</scope>
    <source>
        <strain evidence="3">ChiSjej2B20-11307</strain>
    </source>
</reference>
<gene>
    <name evidence="3" type="ORF">H9798_08770</name>
</gene>
<dbReference type="Proteomes" id="UP000824223">
    <property type="component" value="Unassembled WGS sequence"/>
</dbReference>